<organism evidence="7 8">
    <name type="scientific">Micromonas commoda (strain RCC299 / NOUM17 / CCMP2709)</name>
    <name type="common">Picoplanktonic green alga</name>
    <dbReference type="NCBI Taxonomy" id="296587"/>
    <lineage>
        <taxon>Eukaryota</taxon>
        <taxon>Viridiplantae</taxon>
        <taxon>Chlorophyta</taxon>
        <taxon>Mamiellophyceae</taxon>
        <taxon>Mamiellales</taxon>
        <taxon>Mamiellaceae</taxon>
        <taxon>Micromonas</taxon>
    </lineage>
</organism>
<feature type="compositionally biased region" description="Low complexity" evidence="5">
    <location>
        <begin position="226"/>
        <end position="261"/>
    </location>
</feature>
<feature type="compositionally biased region" description="Low complexity" evidence="5">
    <location>
        <begin position="205"/>
        <end position="215"/>
    </location>
</feature>
<dbReference type="InParanoid" id="C1E0U0"/>
<feature type="compositionally biased region" description="Low complexity" evidence="5">
    <location>
        <begin position="10"/>
        <end position="23"/>
    </location>
</feature>
<dbReference type="CDD" id="cd00009">
    <property type="entry name" value="AAA"/>
    <property type="match status" value="1"/>
</dbReference>
<dbReference type="eggNOG" id="KOG1968">
    <property type="taxonomic scope" value="Eukaryota"/>
</dbReference>
<dbReference type="RefSeq" id="XP_002500357.1">
    <property type="nucleotide sequence ID" value="XM_002500311.1"/>
</dbReference>
<feature type="compositionally biased region" description="Pro residues" evidence="5">
    <location>
        <begin position="1348"/>
        <end position="1361"/>
    </location>
</feature>
<dbReference type="SUPFAM" id="SSF52540">
    <property type="entry name" value="P-loop containing nucleoside triphosphate hydrolases"/>
    <property type="match status" value="1"/>
</dbReference>
<dbReference type="Proteomes" id="UP000002009">
    <property type="component" value="Chromosome 3"/>
</dbReference>
<accession>C1E0U0</accession>
<dbReference type="SMART" id="SM00382">
    <property type="entry name" value="AAA"/>
    <property type="match status" value="1"/>
</dbReference>
<feature type="region of interest" description="Disordered" evidence="5">
    <location>
        <begin position="1204"/>
        <end position="1228"/>
    </location>
</feature>
<dbReference type="PROSITE" id="PS50016">
    <property type="entry name" value="ZF_PHD_2"/>
    <property type="match status" value="1"/>
</dbReference>
<proteinExistence type="predicted"/>
<feature type="region of interest" description="Disordered" evidence="5">
    <location>
        <begin position="856"/>
        <end position="902"/>
    </location>
</feature>
<keyword evidence="3" id="KW-0862">Zinc</keyword>
<dbReference type="InterPro" id="IPR013083">
    <property type="entry name" value="Znf_RING/FYVE/PHD"/>
</dbReference>
<evidence type="ECO:0000256" key="5">
    <source>
        <dbReference type="SAM" id="MobiDB-lite"/>
    </source>
</evidence>
<feature type="compositionally biased region" description="Low complexity" evidence="5">
    <location>
        <begin position="664"/>
        <end position="679"/>
    </location>
</feature>
<dbReference type="GeneID" id="8241992"/>
<evidence type="ECO:0000259" key="6">
    <source>
        <dbReference type="PROSITE" id="PS50016"/>
    </source>
</evidence>
<feature type="region of interest" description="Disordered" evidence="5">
    <location>
        <begin position="557"/>
        <end position="613"/>
    </location>
</feature>
<dbReference type="Pfam" id="PF00004">
    <property type="entry name" value="AAA"/>
    <property type="match status" value="1"/>
</dbReference>
<dbReference type="InterPro" id="IPR011011">
    <property type="entry name" value="Znf_FYVE_PHD"/>
</dbReference>
<feature type="region of interest" description="Disordered" evidence="5">
    <location>
        <begin position="1299"/>
        <end position="1320"/>
    </location>
</feature>
<dbReference type="EMBL" id="CP001324">
    <property type="protein sequence ID" value="ACO61615.1"/>
    <property type="molecule type" value="Genomic_DNA"/>
</dbReference>
<protein>
    <recommendedName>
        <fullName evidence="6">PHD-type domain-containing protein</fullName>
    </recommendedName>
</protein>
<feature type="region of interest" description="Disordered" evidence="5">
    <location>
        <begin position="664"/>
        <end position="688"/>
    </location>
</feature>
<dbReference type="InterPro" id="IPR001965">
    <property type="entry name" value="Znf_PHD"/>
</dbReference>
<feature type="compositionally biased region" description="Basic and acidic residues" evidence="5">
    <location>
        <begin position="1301"/>
        <end position="1313"/>
    </location>
</feature>
<gene>
    <name evidence="7" type="ORF">MICPUN_56635</name>
</gene>
<evidence type="ECO:0000256" key="4">
    <source>
        <dbReference type="PROSITE-ProRule" id="PRU00146"/>
    </source>
</evidence>
<feature type="compositionally biased region" description="Low complexity" evidence="5">
    <location>
        <begin position="140"/>
        <end position="152"/>
    </location>
</feature>
<feature type="compositionally biased region" description="Acidic residues" evidence="5">
    <location>
        <begin position="770"/>
        <end position="786"/>
    </location>
</feature>
<dbReference type="InterPro" id="IPR027417">
    <property type="entry name" value="P-loop_NTPase"/>
</dbReference>
<dbReference type="Gene3D" id="3.30.40.10">
    <property type="entry name" value="Zinc/RING finger domain, C3HC4 (zinc finger)"/>
    <property type="match status" value="1"/>
</dbReference>
<dbReference type="OrthoDB" id="9996895at2759"/>
<feature type="region of interest" description="Disordered" evidence="5">
    <location>
        <begin position="1"/>
        <end position="310"/>
    </location>
</feature>
<dbReference type="PANTHER" id="PTHR23389:SF21">
    <property type="entry name" value="ATPASE FAMILY AAA DOMAIN-CONTAINING PROTEIN 5"/>
    <property type="match status" value="1"/>
</dbReference>
<feature type="compositionally biased region" description="Basic residues" evidence="5">
    <location>
        <begin position="755"/>
        <end position="764"/>
    </location>
</feature>
<dbReference type="GO" id="GO:0005524">
    <property type="term" value="F:ATP binding"/>
    <property type="evidence" value="ECO:0007669"/>
    <property type="project" value="InterPro"/>
</dbReference>
<dbReference type="InterPro" id="IPR003959">
    <property type="entry name" value="ATPase_AAA_core"/>
</dbReference>
<reference evidence="7 8" key="1">
    <citation type="journal article" date="2009" name="Science">
        <title>Green evolution and dynamic adaptations revealed by genomes of the marine picoeukaryotes Micromonas.</title>
        <authorList>
            <person name="Worden A.Z."/>
            <person name="Lee J.H."/>
            <person name="Mock T."/>
            <person name="Rouze P."/>
            <person name="Simmons M.P."/>
            <person name="Aerts A.L."/>
            <person name="Allen A.E."/>
            <person name="Cuvelier M.L."/>
            <person name="Derelle E."/>
            <person name="Everett M.V."/>
            <person name="Foulon E."/>
            <person name="Grimwood J."/>
            <person name="Gundlach H."/>
            <person name="Henrissat B."/>
            <person name="Napoli C."/>
            <person name="McDonald S.M."/>
            <person name="Parker M.S."/>
            <person name="Rombauts S."/>
            <person name="Salamov A."/>
            <person name="Von Dassow P."/>
            <person name="Badger J.H."/>
            <person name="Coutinho P.M."/>
            <person name="Demir E."/>
            <person name="Dubchak I."/>
            <person name="Gentemann C."/>
            <person name="Eikrem W."/>
            <person name="Gready J.E."/>
            <person name="John U."/>
            <person name="Lanier W."/>
            <person name="Lindquist E.A."/>
            <person name="Lucas S."/>
            <person name="Mayer K.F."/>
            <person name="Moreau H."/>
            <person name="Not F."/>
            <person name="Otillar R."/>
            <person name="Panaud O."/>
            <person name="Pangilinan J."/>
            <person name="Paulsen I."/>
            <person name="Piegu B."/>
            <person name="Poliakov A."/>
            <person name="Robbens S."/>
            <person name="Schmutz J."/>
            <person name="Toulza E."/>
            <person name="Wyss T."/>
            <person name="Zelensky A."/>
            <person name="Zhou K."/>
            <person name="Armbrust E.V."/>
            <person name="Bhattacharya D."/>
            <person name="Goodenough U.W."/>
            <person name="Van de Peer Y."/>
            <person name="Grigoriev I.V."/>
        </authorList>
    </citation>
    <scope>NUCLEOTIDE SEQUENCE [LARGE SCALE GENOMIC DNA]</scope>
    <source>
        <strain evidence="8">RCC299 / NOUM17</strain>
    </source>
</reference>
<feature type="compositionally biased region" description="Acidic residues" evidence="5">
    <location>
        <begin position="596"/>
        <end position="613"/>
    </location>
</feature>
<keyword evidence="8" id="KW-1185">Reference proteome</keyword>
<dbReference type="GO" id="GO:0008270">
    <property type="term" value="F:zinc ion binding"/>
    <property type="evidence" value="ECO:0007669"/>
    <property type="project" value="UniProtKB-KW"/>
</dbReference>
<dbReference type="InterPro" id="IPR019787">
    <property type="entry name" value="Znf_PHD-finger"/>
</dbReference>
<keyword evidence="1" id="KW-0479">Metal-binding</keyword>
<evidence type="ECO:0000313" key="7">
    <source>
        <dbReference type="EMBL" id="ACO61615.1"/>
    </source>
</evidence>
<feature type="compositionally biased region" description="Gly residues" evidence="5">
    <location>
        <begin position="172"/>
        <end position="181"/>
    </location>
</feature>
<dbReference type="STRING" id="296587.C1E0U0"/>
<dbReference type="GO" id="GO:0016887">
    <property type="term" value="F:ATP hydrolysis activity"/>
    <property type="evidence" value="ECO:0007669"/>
    <property type="project" value="InterPro"/>
</dbReference>
<dbReference type="SUPFAM" id="SSF57903">
    <property type="entry name" value="FYVE/PHD zinc finger"/>
    <property type="match status" value="1"/>
</dbReference>
<dbReference type="InterPro" id="IPR019786">
    <property type="entry name" value="Zinc_finger_PHD-type_CS"/>
</dbReference>
<dbReference type="PROSITE" id="PS01359">
    <property type="entry name" value="ZF_PHD_1"/>
    <property type="match status" value="1"/>
</dbReference>
<dbReference type="Pfam" id="PF00628">
    <property type="entry name" value="PHD"/>
    <property type="match status" value="1"/>
</dbReference>
<dbReference type="GO" id="GO:0003677">
    <property type="term" value="F:DNA binding"/>
    <property type="evidence" value="ECO:0007669"/>
    <property type="project" value="TreeGrafter"/>
</dbReference>
<feature type="compositionally biased region" description="Low complexity" evidence="5">
    <location>
        <begin position="880"/>
        <end position="895"/>
    </location>
</feature>
<feature type="region of interest" description="Disordered" evidence="5">
    <location>
        <begin position="743"/>
        <end position="787"/>
    </location>
</feature>
<dbReference type="InterPro" id="IPR003593">
    <property type="entry name" value="AAA+_ATPase"/>
</dbReference>
<feature type="compositionally biased region" description="Basic and acidic residues" evidence="5">
    <location>
        <begin position="295"/>
        <end position="310"/>
    </location>
</feature>
<feature type="region of interest" description="Disordered" evidence="5">
    <location>
        <begin position="1348"/>
        <end position="1371"/>
    </location>
</feature>
<evidence type="ECO:0000256" key="1">
    <source>
        <dbReference type="ARBA" id="ARBA00022723"/>
    </source>
</evidence>
<dbReference type="eggNOG" id="KOG0825">
    <property type="taxonomic scope" value="Eukaryota"/>
</dbReference>
<evidence type="ECO:0000313" key="8">
    <source>
        <dbReference type="Proteomes" id="UP000002009"/>
    </source>
</evidence>
<feature type="compositionally biased region" description="Low complexity" evidence="5">
    <location>
        <begin position="160"/>
        <end position="171"/>
    </location>
</feature>
<dbReference type="PANTHER" id="PTHR23389">
    <property type="entry name" value="CHROMOSOME TRANSMISSION FIDELITY FACTOR 18"/>
    <property type="match status" value="1"/>
</dbReference>
<feature type="domain" description="PHD-type" evidence="6">
    <location>
        <begin position="379"/>
        <end position="425"/>
    </location>
</feature>
<evidence type="ECO:0000256" key="3">
    <source>
        <dbReference type="ARBA" id="ARBA00022833"/>
    </source>
</evidence>
<dbReference type="Gene3D" id="3.40.50.300">
    <property type="entry name" value="P-loop containing nucleotide triphosphate hydrolases"/>
    <property type="match status" value="1"/>
</dbReference>
<sequence length="1470" mass="149295">MEASEELDHAGTAPGATGAKETAAGGGDSPMNENVGPGAMGTSTAQTEAAAPGSGGKSAGTPDLPQSEPRSLTADDDDDERSGAAGVTADARDDDAGAELPPSRSPDDAPVAPTTTTPAGPSSGDPARSLADVLGKRPTPASDPKSSASAKPPAKKAARAKPSTGPGITSFFGGGGKGGSGSDEDAPSRMPTRAEKLAADEAEEAAAIAAALAASEADEEDRRAKAAAAAAATEAPTAVPVATEAPTAVPAEGAAAATASPVQDHEPDPTAAVVSASEAKKTHPLLVAAQRKKEKAAAEARAKAEAEARAKAEAEAKAKAEAEARAKAEAEARAKAEAEAKAKAEAEAAAVAKAEADARAKAEEEERRRAAEDAALLADGSCEICGVDDDDGLLCDGCDGVFHAKCVDLDSTPANEWFCARCAEHGVTNAGGGVAQRRAAKRKKANDEKRRANPFFMTPDERRVAAEREAKQALMRDLEAVKQTDAALSTGKKVHHFFAMQKEKAAAAKESGASAASLNPLGLYVLPAPIERAMPPVHITPPIDPTVAEDEAVGRNALASVAGPPRKITRDGRFNPSPDATLDSIRRALSPPAAVDTEEEQEEEDPGGEEGVDLEEAEDAYLTDAARYVLASEGRWNAGAIVSGELASARGELRARLASLRARGAARAAGRDGSSSTDGSRLDRSTPSIGPAAAAGALWTDAYAPAATDQLVCDGGAARGVRDWLDAWSSRIFAEEAGVVVKPPKDKEKAGNGGRKGKRRKKGRGNAAASDDDTSDEECDEWDDESSGSLGTYAPLVTKRGGLPANGLLLCGPVGSGKTSAVYAAAEEFGFKVLEVNPSRKRSGLEVLSQFGEATQSRRIGGGGDEQKKQGAGGIGGFFGKKPAPAATTTSAPAKDTAKKDTAKETARNTLILFEEVDVLRGEDRGFMAALAQLIAGAKRPIVLTSNSPSLPSLIDAPLPAGTSGDGLRLARVRFRSPSPADAAVYASLVAAAEGKRVSPGEVASAARLADAGDVRRALLSAQFAASSPAAEMTRRPTRGTTKSRSTAAVAALEYDTNAVAAVAAELIARVDPRVAAAEALAPARALYAMSLVAEASQIEERETERRAEEAAVRRRAEVVAAAAAAKAERAARNDARIEKGPLGSVGGRGGDRRGSLGLVAAGRSAANGDDEDGEEAERAAKVAAAADAARDAYLAEAAARFAERAPGGESPGGDSPETPPDAYPGDDWARALRELDSLASLSASLSAADAMLNPARATVTGPSNGAAERVDVGGWLGGAGAAWGDGGDGGWFDPSDDAEERGGADLAGEPRHTIGGGGDVAREASARIERLAVDACLGDRLVDCRPPPRGGVGGGPPPAATGPASSVPKPAVSYGRVPAMGAAAARLRELAECTGATCARGYGCGLGATGEANERAFFLARIVRIQEESASGVGAEGGRRRRKKASQYLQVGADVARELAALGTFGVTA</sequence>
<dbReference type="GO" id="GO:0005634">
    <property type="term" value="C:nucleus"/>
    <property type="evidence" value="ECO:0007669"/>
    <property type="project" value="TreeGrafter"/>
</dbReference>
<dbReference type="KEGG" id="mis:MICPUN_56635"/>
<dbReference type="SMART" id="SM00249">
    <property type="entry name" value="PHD"/>
    <property type="match status" value="1"/>
</dbReference>
<name>C1E0U0_MICCC</name>
<feature type="compositionally biased region" description="Low complexity" evidence="5">
    <location>
        <begin position="108"/>
        <end position="126"/>
    </location>
</feature>
<keyword evidence="2 4" id="KW-0863">Zinc-finger</keyword>
<evidence type="ECO:0000256" key="2">
    <source>
        <dbReference type="ARBA" id="ARBA00022771"/>
    </source>
</evidence>
<feature type="compositionally biased region" description="Low complexity" evidence="5">
    <location>
        <begin position="1204"/>
        <end position="1217"/>
    </location>
</feature>